<keyword evidence="3" id="KW-1185">Reference proteome</keyword>
<protein>
    <submittedName>
        <fullName evidence="2">Uncharacterized protein</fullName>
    </submittedName>
</protein>
<name>W9CJ03_SCLBF</name>
<keyword evidence="1" id="KW-0472">Membrane</keyword>
<keyword evidence="1" id="KW-1133">Transmembrane helix</keyword>
<dbReference type="HOGENOM" id="CLU_2172539_0_0_1"/>
<sequence>MPKWINCVPDKGMELADDKPGIGRWAAFIIIVILVAFIVFKLETNTNNHYKVARQKVILARGKHTEAIAGPTEITPLVAKEREMKTLGTLEAKVNGKKKRMPMPGLGCRN</sequence>
<accession>W9CJ03</accession>
<reference evidence="2 3" key="1">
    <citation type="journal article" date="2014" name="Genome Announc.">
        <title>Draft genome sequence of Sclerotinia borealis, a psychrophilic plant pathogenic fungus.</title>
        <authorList>
            <person name="Mardanov A.V."/>
            <person name="Beletsky A.V."/>
            <person name="Kadnikov V.V."/>
            <person name="Ignatov A.N."/>
            <person name="Ravin N.V."/>
        </authorList>
    </citation>
    <scope>NUCLEOTIDE SEQUENCE [LARGE SCALE GENOMIC DNA]</scope>
    <source>
        <strain evidence="3">F-4157</strain>
    </source>
</reference>
<dbReference type="Proteomes" id="UP000019487">
    <property type="component" value="Unassembled WGS sequence"/>
</dbReference>
<dbReference type="AlphaFoldDB" id="W9CJ03"/>
<comment type="caution">
    <text evidence="2">The sequence shown here is derived from an EMBL/GenBank/DDBJ whole genome shotgun (WGS) entry which is preliminary data.</text>
</comment>
<evidence type="ECO:0000313" key="2">
    <source>
        <dbReference type="EMBL" id="ESZ95811.1"/>
    </source>
</evidence>
<feature type="transmembrane region" description="Helical" evidence="1">
    <location>
        <begin position="22"/>
        <end position="40"/>
    </location>
</feature>
<proteinExistence type="predicted"/>
<organism evidence="2 3">
    <name type="scientific">Sclerotinia borealis (strain F-4128)</name>
    <dbReference type="NCBI Taxonomy" id="1432307"/>
    <lineage>
        <taxon>Eukaryota</taxon>
        <taxon>Fungi</taxon>
        <taxon>Dikarya</taxon>
        <taxon>Ascomycota</taxon>
        <taxon>Pezizomycotina</taxon>
        <taxon>Leotiomycetes</taxon>
        <taxon>Helotiales</taxon>
        <taxon>Sclerotiniaceae</taxon>
        <taxon>Sclerotinia</taxon>
    </lineage>
</organism>
<evidence type="ECO:0000313" key="3">
    <source>
        <dbReference type="Proteomes" id="UP000019487"/>
    </source>
</evidence>
<dbReference type="EMBL" id="AYSA01000164">
    <property type="protein sequence ID" value="ESZ95811.1"/>
    <property type="molecule type" value="Genomic_DNA"/>
</dbReference>
<evidence type="ECO:0000256" key="1">
    <source>
        <dbReference type="SAM" id="Phobius"/>
    </source>
</evidence>
<keyword evidence="1" id="KW-0812">Transmembrane</keyword>
<gene>
    <name evidence="2" type="ORF">SBOR_3828</name>
</gene>